<reference evidence="3 4" key="1">
    <citation type="submission" date="2016-07" db="EMBL/GenBank/DDBJ databases">
        <title>Draft genome of the white-rot fungus Obba rivulosa 3A-2.</title>
        <authorList>
            <consortium name="DOE Joint Genome Institute"/>
            <person name="Miettinen O."/>
            <person name="Riley R."/>
            <person name="Acob R."/>
            <person name="Barry K."/>
            <person name="Cullen D."/>
            <person name="De Vries R."/>
            <person name="Hainaut M."/>
            <person name="Hatakka A."/>
            <person name="Henrissat B."/>
            <person name="Hilden K."/>
            <person name="Kuo R."/>
            <person name="Labutti K."/>
            <person name="Lipzen A."/>
            <person name="Makela M.R."/>
            <person name="Sandor L."/>
            <person name="Spatafora J.W."/>
            <person name="Grigoriev I.V."/>
            <person name="Hibbett D.S."/>
        </authorList>
    </citation>
    <scope>NUCLEOTIDE SEQUENCE [LARGE SCALE GENOMIC DNA]</scope>
    <source>
        <strain evidence="3 4">3A-2</strain>
    </source>
</reference>
<keyword evidence="1" id="KW-0812">Transmembrane</keyword>
<feature type="transmembrane region" description="Helical" evidence="1">
    <location>
        <begin position="126"/>
        <end position="152"/>
    </location>
</feature>
<dbReference type="Pfam" id="PF20152">
    <property type="entry name" value="DUF6534"/>
    <property type="match status" value="1"/>
</dbReference>
<dbReference type="PANTHER" id="PTHR40465:SF1">
    <property type="entry name" value="DUF6534 DOMAIN-CONTAINING PROTEIN"/>
    <property type="match status" value="1"/>
</dbReference>
<evidence type="ECO:0000313" key="3">
    <source>
        <dbReference type="EMBL" id="OCH90036.1"/>
    </source>
</evidence>
<dbReference type="InterPro" id="IPR045339">
    <property type="entry name" value="DUF6534"/>
</dbReference>
<feature type="transmembrane region" description="Helical" evidence="1">
    <location>
        <begin position="164"/>
        <end position="189"/>
    </location>
</feature>
<evidence type="ECO:0000256" key="1">
    <source>
        <dbReference type="SAM" id="Phobius"/>
    </source>
</evidence>
<accession>A0A8E2ASZ4</accession>
<feature type="transmembrane region" description="Helical" evidence="1">
    <location>
        <begin position="55"/>
        <end position="77"/>
    </location>
</feature>
<dbReference type="AlphaFoldDB" id="A0A8E2ASZ4"/>
<proteinExistence type="predicted"/>
<evidence type="ECO:0000259" key="2">
    <source>
        <dbReference type="Pfam" id="PF20152"/>
    </source>
</evidence>
<feature type="transmembrane region" description="Helical" evidence="1">
    <location>
        <begin position="97"/>
        <end position="114"/>
    </location>
</feature>
<protein>
    <recommendedName>
        <fullName evidence="2">DUF6534 domain-containing protein</fullName>
    </recommendedName>
</protein>
<sequence>MSSPELLLSSAKPPALDNTLGATLIVVAAVLYGITNVQTYMYFRRYGDDPLINKLIIGFLWLLDTAHQVLVTHTVYVLTVTGFGNYLMLISPPWSDMGNIVITAVNDLTVRVLFCHRLWRLTGRNYFVTVPVLLGSVASFVGALAFCIEAIPLRFTTEFRSISWGLYIGFGAGAASDIVMASAMVFSLWKRRTGFHRTDSVVRVLMLYTVNSAVITSIYTRCESSPVLPEISSQFRYPILPTAPSWGAIHGTTNSASVSRFRCPRRSNQTGRITFQATFHRLCKYSDEC</sequence>
<feature type="transmembrane region" description="Helical" evidence="1">
    <location>
        <begin position="20"/>
        <end position="43"/>
    </location>
</feature>
<dbReference type="OrthoDB" id="2755905at2759"/>
<dbReference type="EMBL" id="KV722413">
    <property type="protein sequence ID" value="OCH90036.1"/>
    <property type="molecule type" value="Genomic_DNA"/>
</dbReference>
<keyword evidence="1" id="KW-0472">Membrane</keyword>
<name>A0A8E2ASZ4_9APHY</name>
<evidence type="ECO:0000313" key="4">
    <source>
        <dbReference type="Proteomes" id="UP000250043"/>
    </source>
</evidence>
<gene>
    <name evidence="3" type="ORF">OBBRIDRAFT_628509</name>
</gene>
<feature type="domain" description="DUF6534" evidence="2">
    <location>
        <begin position="174"/>
        <end position="221"/>
    </location>
</feature>
<keyword evidence="4" id="KW-1185">Reference proteome</keyword>
<keyword evidence="1" id="KW-1133">Transmembrane helix</keyword>
<organism evidence="3 4">
    <name type="scientific">Obba rivulosa</name>
    <dbReference type="NCBI Taxonomy" id="1052685"/>
    <lineage>
        <taxon>Eukaryota</taxon>
        <taxon>Fungi</taxon>
        <taxon>Dikarya</taxon>
        <taxon>Basidiomycota</taxon>
        <taxon>Agaricomycotina</taxon>
        <taxon>Agaricomycetes</taxon>
        <taxon>Polyporales</taxon>
        <taxon>Gelatoporiaceae</taxon>
        <taxon>Obba</taxon>
    </lineage>
</organism>
<dbReference type="Proteomes" id="UP000250043">
    <property type="component" value="Unassembled WGS sequence"/>
</dbReference>
<dbReference type="PANTHER" id="PTHR40465">
    <property type="entry name" value="CHROMOSOME 1, WHOLE GENOME SHOTGUN SEQUENCE"/>
    <property type="match status" value="1"/>
</dbReference>